<comment type="subcellular location">
    <subcellularLocation>
        <location evidence="1">Cell membrane</location>
        <topology evidence="1">Multi-pass membrane protein</topology>
    </subcellularLocation>
</comment>
<evidence type="ECO:0000313" key="7">
    <source>
        <dbReference type="EMBL" id="RZD14254.1"/>
    </source>
</evidence>
<feature type="transmembrane region" description="Helical" evidence="6">
    <location>
        <begin position="129"/>
        <end position="149"/>
    </location>
</feature>
<feature type="transmembrane region" description="Helical" evidence="6">
    <location>
        <begin position="406"/>
        <end position="428"/>
    </location>
</feature>
<feature type="transmembrane region" description="Helical" evidence="6">
    <location>
        <begin position="161"/>
        <end position="184"/>
    </location>
</feature>
<dbReference type="EMBL" id="SGBD01000003">
    <property type="protein sequence ID" value="RZD14254.1"/>
    <property type="molecule type" value="Genomic_DNA"/>
</dbReference>
<gene>
    <name evidence="7" type="ORF">EVJ47_06185</name>
</gene>
<protein>
    <recommendedName>
        <fullName evidence="9">Polysaccharide biosynthesis protein</fullName>
    </recommendedName>
</protein>
<proteinExistence type="predicted"/>
<accession>A0A519BAL7</accession>
<feature type="transmembrane region" description="Helical" evidence="6">
    <location>
        <begin position="312"/>
        <end position="334"/>
    </location>
</feature>
<evidence type="ECO:0000256" key="3">
    <source>
        <dbReference type="ARBA" id="ARBA00022692"/>
    </source>
</evidence>
<dbReference type="GO" id="GO:0005886">
    <property type="term" value="C:plasma membrane"/>
    <property type="evidence" value="ECO:0007669"/>
    <property type="project" value="UniProtKB-SubCell"/>
</dbReference>
<evidence type="ECO:0000256" key="6">
    <source>
        <dbReference type="SAM" id="Phobius"/>
    </source>
</evidence>
<feature type="transmembrane region" description="Helical" evidence="6">
    <location>
        <begin position="54"/>
        <end position="76"/>
    </location>
</feature>
<name>A0A519BAL7_9DELT</name>
<feature type="transmembrane region" description="Helical" evidence="6">
    <location>
        <begin position="354"/>
        <end position="375"/>
    </location>
</feature>
<evidence type="ECO:0008006" key="9">
    <source>
        <dbReference type="Google" id="ProtNLM"/>
    </source>
</evidence>
<keyword evidence="3 6" id="KW-0812">Transmembrane</keyword>
<organism evidence="7 8">
    <name type="scientific">Candidatus Acidulodesulfobacterium ferriphilum</name>
    <dbReference type="NCBI Taxonomy" id="2597223"/>
    <lineage>
        <taxon>Bacteria</taxon>
        <taxon>Deltaproteobacteria</taxon>
        <taxon>Candidatus Acidulodesulfobacterales</taxon>
        <taxon>Candidatus Acidulodesulfobacterium</taxon>
    </lineage>
</organism>
<feature type="transmembrane region" description="Helical" evidence="6">
    <location>
        <begin position="21"/>
        <end position="42"/>
    </location>
</feature>
<evidence type="ECO:0000256" key="2">
    <source>
        <dbReference type="ARBA" id="ARBA00022475"/>
    </source>
</evidence>
<reference evidence="7 8" key="1">
    <citation type="submission" date="2019-01" db="EMBL/GenBank/DDBJ databases">
        <title>Insights into ecological role of a new deltaproteobacterial order Candidatus Sinidesulfobacterales (Sva0485) by metagenomics and metatranscriptomics.</title>
        <authorList>
            <person name="Tan S."/>
            <person name="Liu J."/>
            <person name="Fang Y."/>
            <person name="Hedlund B.P."/>
            <person name="Lian Z.H."/>
            <person name="Huang L.Y."/>
            <person name="Li J.T."/>
            <person name="Huang L.N."/>
            <person name="Li W.J."/>
            <person name="Jiang H.C."/>
            <person name="Dong H.L."/>
            <person name="Shu W.S."/>
        </authorList>
    </citation>
    <scope>NUCLEOTIDE SEQUENCE [LARGE SCALE GENOMIC DNA]</scope>
    <source>
        <strain evidence="7">AP3</strain>
    </source>
</reference>
<dbReference type="PANTHER" id="PTHR30250:SF28">
    <property type="entry name" value="POLYSACCHARIDE BIOSYNTHESIS PROTEIN"/>
    <property type="match status" value="1"/>
</dbReference>
<evidence type="ECO:0000256" key="1">
    <source>
        <dbReference type="ARBA" id="ARBA00004651"/>
    </source>
</evidence>
<feature type="transmembrane region" description="Helical" evidence="6">
    <location>
        <begin position="239"/>
        <end position="259"/>
    </location>
</feature>
<feature type="transmembrane region" description="Helical" evidence="6">
    <location>
        <begin position="279"/>
        <end position="300"/>
    </location>
</feature>
<dbReference type="AlphaFoldDB" id="A0A519BAL7"/>
<keyword evidence="4 6" id="KW-1133">Transmembrane helix</keyword>
<evidence type="ECO:0000256" key="4">
    <source>
        <dbReference type="ARBA" id="ARBA00022989"/>
    </source>
</evidence>
<feature type="transmembrane region" description="Helical" evidence="6">
    <location>
        <begin position="97"/>
        <end position="117"/>
    </location>
</feature>
<feature type="transmembrane region" description="Helical" evidence="6">
    <location>
        <begin position="382"/>
        <end position="400"/>
    </location>
</feature>
<dbReference type="PANTHER" id="PTHR30250">
    <property type="entry name" value="PST FAMILY PREDICTED COLANIC ACID TRANSPORTER"/>
    <property type="match status" value="1"/>
</dbReference>
<keyword evidence="2" id="KW-1003">Cell membrane</keyword>
<evidence type="ECO:0000313" key="8">
    <source>
        <dbReference type="Proteomes" id="UP000320813"/>
    </source>
</evidence>
<sequence>MINKMQSLVKRLTSDKLFFNSALVFFFIMAGNFFNYLFQIAMSRSLSVSDYGTLNSLLSLLVITSIPSGALTAFSAKNISHNLAGGDIRGVRKFIKYALVRTFLYDCLFLAVFVIGIPFLMKFMKIDSYFYYAITGLAIFLIFPFSLLLGSLQGSRMYLSLGLFSSLSSIIKFILAVALVYAGLNVVGALFSVAVSPLLIMVVAAIVLFSYLKHKQGEAEEKHIIIDKTGENGLKTGKFYFLSLFFMLFFFTFFTNIDLVTVKHFFPAYKTGIYSVADILGKIILYFPSAVVLVMFPEVSHAHAINNKTKHILLKTLFITFLMCSFLEIFYILFPDKIISFLMGAKYISSAPLLTLYGLSMFPFAFINIFINYFMAVNNSKILISMFLFSLLEILLFYLFHYSLRGIILIIMITGWAAMLSLSIHAFYKELSLLLKRFLRIVQNIIPINNN</sequence>
<dbReference type="InterPro" id="IPR050833">
    <property type="entry name" value="Poly_Biosynth_Transport"/>
</dbReference>
<keyword evidence="5 6" id="KW-0472">Membrane</keyword>
<feature type="transmembrane region" description="Helical" evidence="6">
    <location>
        <begin position="190"/>
        <end position="212"/>
    </location>
</feature>
<dbReference type="Proteomes" id="UP000320813">
    <property type="component" value="Unassembled WGS sequence"/>
</dbReference>
<evidence type="ECO:0000256" key="5">
    <source>
        <dbReference type="ARBA" id="ARBA00023136"/>
    </source>
</evidence>
<comment type="caution">
    <text evidence="7">The sequence shown here is derived from an EMBL/GenBank/DDBJ whole genome shotgun (WGS) entry which is preliminary data.</text>
</comment>